<sequence length="203" mass="21935">MNIALIGATGNIGSKILAEALSRGHSVTAIVRNTDALPTHERLSARKGDVGDEAALSTTLSGHEAVISSLPFSAFDPDRLLSAIKSSGVKRYIAVGGAGSLDLKPGLRLVDSDEFPAEWKNEARKGADYLTRLRRERDLDWTFISPSIMIEPGKRTGTFRLGGDSVLFAADGSSRISQEDYAIALIDELEHPAHIRQRFTVGY</sequence>
<dbReference type="GO" id="GO:0016646">
    <property type="term" value="F:oxidoreductase activity, acting on the CH-NH group of donors, NAD or NADP as acceptor"/>
    <property type="evidence" value="ECO:0007669"/>
    <property type="project" value="TreeGrafter"/>
</dbReference>
<dbReference type="PANTHER" id="PTHR43355">
    <property type="entry name" value="FLAVIN REDUCTASE (NADPH)"/>
    <property type="match status" value="1"/>
</dbReference>
<dbReference type="Gene3D" id="3.40.50.720">
    <property type="entry name" value="NAD(P)-binding Rossmann-like Domain"/>
    <property type="match status" value="1"/>
</dbReference>
<proteinExistence type="predicted"/>
<protein>
    <submittedName>
        <fullName evidence="2">Rrf2-linked NADH-flavin reductase</fullName>
    </submittedName>
</protein>
<dbReference type="STRING" id="349215.A11S_285"/>
<dbReference type="RefSeq" id="WP_015466680.1">
    <property type="nucleotide sequence ID" value="NC_020812.1"/>
</dbReference>
<dbReference type="PANTHER" id="PTHR43355:SF2">
    <property type="entry name" value="FLAVIN REDUCTASE (NADPH)"/>
    <property type="match status" value="1"/>
</dbReference>
<dbReference type="KEGG" id="man:A11S_285"/>
<reference evidence="2 3" key="1">
    <citation type="journal article" date="2013" name="ISME J.">
        <title>By their genes ye shall know them: genomic signatures of predatory bacteria.</title>
        <authorList>
            <person name="Pasternak Z."/>
            <person name="Pietrokovski S."/>
            <person name="Rotem O."/>
            <person name="Gophna U."/>
            <person name="Lurie-Weinberger M.N."/>
            <person name="Jurkevitch E."/>
        </authorList>
    </citation>
    <scope>NUCLEOTIDE SEQUENCE [LARGE SCALE GENOMIC DNA]</scope>
    <source>
        <strain evidence="2">EPB</strain>
    </source>
</reference>
<dbReference type="Pfam" id="PF13460">
    <property type="entry name" value="NAD_binding_10"/>
    <property type="match status" value="1"/>
</dbReference>
<name>M4VF58_9BACT</name>
<evidence type="ECO:0000259" key="1">
    <source>
        <dbReference type="Pfam" id="PF13460"/>
    </source>
</evidence>
<dbReference type="Proteomes" id="UP000011932">
    <property type="component" value="Chromosome"/>
</dbReference>
<dbReference type="CDD" id="cd05244">
    <property type="entry name" value="BVR-B_like_SDR_a"/>
    <property type="match status" value="1"/>
</dbReference>
<dbReference type="PATRIC" id="fig|349215.9.peg.281"/>
<gene>
    <name evidence="2" type="ORF">A11S_285</name>
</gene>
<feature type="domain" description="NAD(P)-binding" evidence="1">
    <location>
        <begin position="7"/>
        <end position="192"/>
    </location>
</feature>
<dbReference type="OrthoDB" id="7352421at2"/>
<dbReference type="InterPro" id="IPR016040">
    <property type="entry name" value="NAD(P)-bd_dom"/>
</dbReference>
<accession>M4VF58</accession>
<dbReference type="SUPFAM" id="SSF51735">
    <property type="entry name" value="NAD(P)-binding Rossmann-fold domains"/>
    <property type="match status" value="1"/>
</dbReference>
<organism evidence="2 3">
    <name type="scientific">Micavibrio aeruginosavorus EPB</name>
    <dbReference type="NCBI Taxonomy" id="349215"/>
    <lineage>
        <taxon>Bacteria</taxon>
        <taxon>Pseudomonadati</taxon>
        <taxon>Bdellovibrionota</taxon>
        <taxon>Bdellovibrionia</taxon>
        <taxon>Bdellovibrionales</taxon>
        <taxon>Pseudobdellovibrionaceae</taxon>
        <taxon>Micavibrio</taxon>
    </lineage>
</organism>
<dbReference type="HOGENOM" id="CLU_025711_3_1_5"/>
<evidence type="ECO:0000313" key="2">
    <source>
        <dbReference type="EMBL" id="AGH97120.1"/>
    </source>
</evidence>
<dbReference type="AlphaFoldDB" id="M4VF58"/>
<dbReference type="EMBL" id="CP003538">
    <property type="protein sequence ID" value="AGH97120.1"/>
    <property type="molecule type" value="Genomic_DNA"/>
</dbReference>
<evidence type="ECO:0000313" key="3">
    <source>
        <dbReference type="Proteomes" id="UP000011932"/>
    </source>
</evidence>
<dbReference type="InterPro" id="IPR051606">
    <property type="entry name" value="Polyketide_Oxido-like"/>
</dbReference>
<dbReference type="InterPro" id="IPR036291">
    <property type="entry name" value="NAD(P)-bd_dom_sf"/>
</dbReference>